<dbReference type="eggNOG" id="ENOG5033CXD">
    <property type="taxonomic scope" value="Bacteria"/>
</dbReference>
<evidence type="ECO:0000313" key="3">
    <source>
        <dbReference type="Proteomes" id="UP000002194"/>
    </source>
</evidence>
<feature type="chain" id="PRO_5004285175" evidence="1">
    <location>
        <begin position="20"/>
        <end position="379"/>
    </location>
</feature>
<evidence type="ECO:0000313" key="2">
    <source>
        <dbReference type="EMBL" id="AAS94710.1"/>
    </source>
</evidence>
<dbReference type="OrthoDB" id="9182060at2"/>
<feature type="signal peptide" evidence="1">
    <location>
        <begin position="1"/>
        <end position="19"/>
    </location>
</feature>
<dbReference type="Proteomes" id="UP000002194">
    <property type="component" value="Chromosome"/>
</dbReference>
<dbReference type="HOGENOM" id="CLU_729065_0_0_7"/>
<reference evidence="2 3" key="1">
    <citation type="journal article" date="2004" name="Nat. Biotechnol.">
        <title>The genome sequence of the anaerobic, sulfate-reducing bacterium Desulfovibrio vulgaris Hildenborough.</title>
        <authorList>
            <person name="Heidelberg J.F."/>
            <person name="Seshadri R."/>
            <person name="Haveman S.A."/>
            <person name="Hemme C.L."/>
            <person name="Paulsen I.T."/>
            <person name="Kolonay J.F."/>
            <person name="Eisen J.A."/>
            <person name="Ward N."/>
            <person name="Methe B."/>
            <person name="Brinkac L.M."/>
            <person name="Daugherty S.C."/>
            <person name="Deboy R.T."/>
            <person name="Dodson R.J."/>
            <person name="Durkin A.S."/>
            <person name="Madupu R."/>
            <person name="Nelson W.C."/>
            <person name="Sullivan S.A."/>
            <person name="Fouts D."/>
            <person name="Haft D.H."/>
            <person name="Selengut J."/>
            <person name="Peterson J.D."/>
            <person name="Davidsen T.M."/>
            <person name="Zafar N."/>
            <person name="Zhou L."/>
            <person name="Radune D."/>
            <person name="Dimitrov G."/>
            <person name="Hance M."/>
            <person name="Tran K."/>
            <person name="Khouri H."/>
            <person name="Gill J."/>
            <person name="Utterback T.R."/>
            <person name="Feldblyum T.V."/>
            <person name="Wall J.D."/>
            <person name="Voordouw G."/>
            <person name="Fraser C.M."/>
        </authorList>
    </citation>
    <scope>NUCLEOTIDE SEQUENCE [LARGE SCALE GENOMIC DNA]</scope>
    <source>
        <strain evidence="3">ATCC 29579 / DSM 644 / NCIMB 8303 / VKM B-1760 / Hildenborough</strain>
    </source>
</reference>
<dbReference type="PaxDb" id="882-DVU_0226"/>
<protein>
    <submittedName>
        <fullName evidence="2">Uncharacterized protein</fullName>
    </submittedName>
</protein>
<keyword evidence="3" id="KW-1185">Reference proteome</keyword>
<sequence length="379" mass="40662">MRCGWLMVFVCLWAVPTQAKDVVELDRWPWGSPQSAIESNVTDNHLAHKTDKVMIYDIEVGNGPGKMAFNFDGGLYSIGIIPDGIAQGDIAAWYNALSASVAKDYGAPQEKDAACKGLPEPCVRNLWQIKPDTHALVVRAGEQGKERVWLTYTASDMRNPTIRQEAYAAALATVQKHKLVRSAAWNSKGFVPSLLVGVTGQGKKPGAYNGLAQGFCGTLAANGIGGAVVRVLDEDQPTGTWVELGKAECPELPPAGAASATTERLMDIATVAGKDTGAVSKMLGKPTDTEKSKYGQRAYYKLKDGTEVEIVYISGKADWITIHPGSPVPFGPACGQAIGITVPPMFASSSVVRWDGWKTAEAHAAGPHVDYWYIKVKTQ</sequence>
<dbReference type="KEGG" id="dvu:DVU_0226"/>
<dbReference type="PATRIC" id="fig|882.5.peg.218"/>
<evidence type="ECO:0000256" key="1">
    <source>
        <dbReference type="SAM" id="SignalP"/>
    </source>
</evidence>
<proteinExistence type="predicted"/>
<name>Q72FI7_NITV2</name>
<dbReference type="AlphaFoldDB" id="Q72FI7"/>
<accession>Q72FI7</accession>
<dbReference type="EnsemblBacteria" id="AAS94710">
    <property type="protein sequence ID" value="AAS94710"/>
    <property type="gene ID" value="DVU_0226"/>
</dbReference>
<dbReference type="EMBL" id="AE017285">
    <property type="protein sequence ID" value="AAS94710.1"/>
    <property type="molecule type" value="Genomic_DNA"/>
</dbReference>
<organism evidence="2 3">
    <name type="scientific">Nitratidesulfovibrio vulgaris (strain ATCC 29579 / DSM 644 / CCUG 34227 / NCIMB 8303 / VKM B-1760 / Hildenborough)</name>
    <name type="common">Desulfovibrio vulgaris</name>
    <dbReference type="NCBI Taxonomy" id="882"/>
    <lineage>
        <taxon>Bacteria</taxon>
        <taxon>Pseudomonadati</taxon>
        <taxon>Thermodesulfobacteriota</taxon>
        <taxon>Desulfovibrionia</taxon>
        <taxon>Desulfovibrionales</taxon>
        <taxon>Desulfovibrionaceae</taxon>
        <taxon>Nitratidesulfovibrio</taxon>
    </lineage>
</organism>
<keyword evidence="1" id="KW-0732">Signal</keyword>
<gene>
    <name evidence="2" type="ordered locus">DVU_0226</name>
</gene>